<dbReference type="Proteomes" id="UP000245383">
    <property type="component" value="Unassembled WGS sequence"/>
</dbReference>
<dbReference type="EMBL" id="MBFR01000624">
    <property type="protein sequence ID" value="PVU86665.1"/>
    <property type="molecule type" value="Genomic_DNA"/>
</dbReference>
<gene>
    <name evidence="1" type="ORF">BB561_006606</name>
</gene>
<name>A0A2T9Y2T8_9FUNG</name>
<comment type="caution">
    <text evidence="1">The sequence shown here is derived from an EMBL/GenBank/DDBJ whole genome shotgun (WGS) entry which is preliminary data.</text>
</comment>
<sequence>MWKTAICTLQNEGLADLVLDLITVNTKYYSTQKDFIDWRHNIGISGEITAPDIINYFSRIFIEKKLKQSTIKSYKSALLQLVIDKERILGSTNNLNTKKLTSKACWLLAVIGRLQYGFETTGTVYLTTTTSTNSLRNSDLKKRKVTLHEKKALALAGIKNQQRALKNQGLENYAVDFITLIKNLTSKLRWMLAVTGLLRSSNIYRINNTQKYITNDTLNQ</sequence>
<organism evidence="1 2">
    <name type="scientific">Smittium simulii</name>
    <dbReference type="NCBI Taxonomy" id="133385"/>
    <lineage>
        <taxon>Eukaryota</taxon>
        <taxon>Fungi</taxon>
        <taxon>Fungi incertae sedis</taxon>
        <taxon>Zoopagomycota</taxon>
        <taxon>Kickxellomycotina</taxon>
        <taxon>Harpellomycetes</taxon>
        <taxon>Harpellales</taxon>
        <taxon>Legeriomycetaceae</taxon>
        <taxon>Smittium</taxon>
    </lineage>
</organism>
<protein>
    <recommendedName>
        <fullName evidence="3">Core-binding (CB) domain-containing protein</fullName>
    </recommendedName>
</protein>
<dbReference type="STRING" id="133385.A0A2T9Y2T8"/>
<accession>A0A2T9Y2T8</accession>
<feature type="non-terminal residue" evidence="1">
    <location>
        <position position="220"/>
    </location>
</feature>
<keyword evidence="2" id="KW-1185">Reference proteome</keyword>
<reference evidence="1 2" key="1">
    <citation type="journal article" date="2018" name="MBio">
        <title>Comparative Genomics Reveals the Core Gene Toolbox for the Fungus-Insect Symbiosis.</title>
        <authorList>
            <person name="Wang Y."/>
            <person name="Stata M."/>
            <person name="Wang W."/>
            <person name="Stajich J.E."/>
            <person name="White M.M."/>
            <person name="Moncalvo J.M."/>
        </authorList>
    </citation>
    <scope>NUCLEOTIDE SEQUENCE [LARGE SCALE GENOMIC DNA]</scope>
    <source>
        <strain evidence="1 2">SWE-8-4</strain>
    </source>
</reference>
<proteinExistence type="predicted"/>
<dbReference type="OrthoDB" id="2387460at2759"/>
<evidence type="ECO:0000313" key="2">
    <source>
        <dbReference type="Proteomes" id="UP000245383"/>
    </source>
</evidence>
<dbReference type="AlphaFoldDB" id="A0A2T9Y2T8"/>
<evidence type="ECO:0000313" key="1">
    <source>
        <dbReference type="EMBL" id="PVU86665.1"/>
    </source>
</evidence>
<evidence type="ECO:0008006" key="3">
    <source>
        <dbReference type="Google" id="ProtNLM"/>
    </source>
</evidence>